<evidence type="ECO:0000313" key="1">
    <source>
        <dbReference type="EMBL" id="KII62985.1"/>
    </source>
</evidence>
<protein>
    <submittedName>
        <fullName evidence="1">Uncharacterized protein</fullName>
    </submittedName>
</protein>
<dbReference type="EMBL" id="JWZT01004836">
    <property type="protein sequence ID" value="KII62985.1"/>
    <property type="molecule type" value="Genomic_DNA"/>
</dbReference>
<dbReference type="Proteomes" id="UP000031668">
    <property type="component" value="Unassembled WGS sequence"/>
</dbReference>
<sequence>MPLRYATLEGRGNRGKCLDNNTRVHSQNATLSGQSHVDSVSTAVDVKLVQKYIGACFNTSKTDGKNIIFLFPSQISNITHTAHLKLISISETILFFKLSDIKVNEFIYKASLSGAGHKNEVLDDFDADYLNRVPQTHAHARIYSRTNQDSTFSAKEPNMNRKMEGTRSRKEIPKDLILRLRDYNQIILLDRDGFFIQRMPSIRQEFDKLPFSKYRGGTTAMDGRQTWQVCFARARLELC</sequence>
<dbReference type="AlphaFoldDB" id="A0A0C2M7L1"/>
<proteinExistence type="predicted"/>
<keyword evidence="2" id="KW-1185">Reference proteome</keyword>
<organism evidence="1 2">
    <name type="scientific">Thelohanellus kitauei</name>
    <name type="common">Myxosporean</name>
    <dbReference type="NCBI Taxonomy" id="669202"/>
    <lineage>
        <taxon>Eukaryota</taxon>
        <taxon>Metazoa</taxon>
        <taxon>Cnidaria</taxon>
        <taxon>Myxozoa</taxon>
        <taxon>Myxosporea</taxon>
        <taxon>Bivalvulida</taxon>
        <taxon>Platysporina</taxon>
        <taxon>Myxobolidae</taxon>
        <taxon>Thelohanellus</taxon>
    </lineage>
</organism>
<reference evidence="1 2" key="1">
    <citation type="journal article" date="2014" name="Genome Biol. Evol.">
        <title>The genome of the myxosporean Thelohanellus kitauei shows adaptations to nutrient acquisition within its fish host.</title>
        <authorList>
            <person name="Yang Y."/>
            <person name="Xiong J."/>
            <person name="Zhou Z."/>
            <person name="Huo F."/>
            <person name="Miao W."/>
            <person name="Ran C."/>
            <person name="Liu Y."/>
            <person name="Zhang J."/>
            <person name="Feng J."/>
            <person name="Wang M."/>
            <person name="Wang M."/>
            <person name="Wang L."/>
            <person name="Yao B."/>
        </authorList>
    </citation>
    <scope>NUCLEOTIDE SEQUENCE [LARGE SCALE GENOMIC DNA]</scope>
    <source>
        <strain evidence="1">Wuqing</strain>
    </source>
</reference>
<evidence type="ECO:0000313" key="2">
    <source>
        <dbReference type="Proteomes" id="UP000031668"/>
    </source>
</evidence>
<accession>A0A0C2M7L1</accession>
<comment type="caution">
    <text evidence="1">The sequence shown here is derived from an EMBL/GenBank/DDBJ whole genome shotgun (WGS) entry which is preliminary data.</text>
</comment>
<gene>
    <name evidence="1" type="ORF">RF11_12192</name>
</gene>
<name>A0A0C2M7L1_THEKT</name>